<dbReference type="PRINTS" id="PR00744">
    <property type="entry name" value="GLHYDRLASE37"/>
</dbReference>
<keyword evidence="8" id="KW-0472">Membrane</keyword>
<evidence type="ECO:0000256" key="8">
    <source>
        <dbReference type="SAM" id="Phobius"/>
    </source>
</evidence>
<evidence type="ECO:0000313" key="10">
    <source>
        <dbReference type="EMBL" id="JAG12242.1"/>
    </source>
</evidence>
<comment type="catalytic activity">
    <reaction evidence="1 7">
        <text>alpha,alpha-trehalose + H2O = alpha-D-glucose + beta-D-glucose</text>
        <dbReference type="Rhea" id="RHEA:32675"/>
        <dbReference type="ChEBI" id="CHEBI:15377"/>
        <dbReference type="ChEBI" id="CHEBI:15903"/>
        <dbReference type="ChEBI" id="CHEBI:16551"/>
        <dbReference type="ChEBI" id="CHEBI:17925"/>
        <dbReference type="EC" id="3.2.1.28"/>
    </reaction>
</comment>
<feature type="transmembrane region" description="Helical" evidence="8">
    <location>
        <begin position="583"/>
        <end position="604"/>
    </location>
</feature>
<keyword evidence="5 7" id="KW-0378">Hydrolase</keyword>
<dbReference type="PROSITE" id="PS00927">
    <property type="entry name" value="TREHALASE_1"/>
    <property type="match status" value="1"/>
</dbReference>
<dbReference type="InterPro" id="IPR008928">
    <property type="entry name" value="6-hairpin_glycosidase_sf"/>
</dbReference>
<evidence type="ECO:0000256" key="3">
    <source>
        <dbReference type="ARBA" id="ARBA00012757"/>
    </source>
</evidence>
<dbReference type="GO" id="GO:0005993">
    <property type="term" value="P:trehalose catabolic process"/>
    <property type="evidence" value="ECO:0007669"/>
    <property type="project" value="TreeGrafter"/>
</dbReference>
<evidence type="ECO:0000256" key="2">
    <source>
        <dbReference type="ARBA" id="ARBA00005615"/>
    </source>
</evidence>
<protein>
    <recommendedName>
        <fullName evidence="4 7">Trehalase</fullName>
        <ecNumber evidence="3 7">3.2.1.28</ecNumber>
    </recommendedName>
    <alternativeName>
        <fullName evidence="7">Alpha-trehalose glucohydrolase</fullName>
    </alternativeName>
</protein>
<evidence type="ECO:0000256" key="4">
    <source>
        <dbReference type="ARBA" id="ARBA00019905"/>
    </source>
</evidence>
<dbReference type="Gene3D" id="1.50.10.10">
    <property type="match status" value="1"/>
</dbReference>
<evidence type="ECO:0000256" key="6">
    <source>
        <dbReference type="ARBA" id="ARBA00023295"/>
    </source>
</evidence>
<reference evidence="10" key="1">
    <citation type="journal article" date="2014" name="PLoS ONE">
        <title>Transcriptome-Based Identification of ABC Transporters in the Western Tarnished Plant Bug Lygus hesperus.</title>
        <authorList>
            <person name="Hull J.J."/>
            <person name="Chaney K."/>
            <person name="Geib S.M."/>
            <person name="Fabrick J.A."/>
            <person name="Brent C.S."/>
            <person name="Walsh D."/>
            <person name="Lavine L.C."/>
        </authorList>
    </citation>
    <scope>NUCLEOTIDE SEQUENCE</scope>
</reference>
<dbReference type="InterPro" id="IPR018232">
    <property type="entry name" value="Glyco_hydro_37_CS"/>
</dbReference>
<evidence type="ECO:0000256" key="5">
    <source>
        <dbReference type="ARBA" id="ARBA00022801"/>
    </source>
</evidence>
<reference evidence="10" key="2">
    <citation type="submission" date="2014-07" db="EMBL/GenBank/DDBJ databases">
        <authorList>
            <person name="Hull J."/>
        </authorList>
    </citation>
    <scope>NUCLEOTIDE SEQUENCE</scope>
</reference>
<dbReference type="PANTHER" id="PTHR23403:SF1">
    <property type="entry name" value="TREHALASE"/>
    <property type="match status" value="1"/>
</dbReference>
<evidence type="ECO:0000256" key="1">
    <source>
        <dbReference type="ARBA" id="ARBA00001576"/>
    </source>
</evidence>
<gene>
    <name evidence="10" type="primary">TREA_0</name>
    <name evidence="10" type="ORF">CM83_53737</name>
</gene>
<dbReference type="GO" id="GO:0004555">
    <property type="term" value="F:alpha,alpha-trehalase activity"/>
    <property type="evidence" value="ECO:0007669"/>
    <property type="project" value="UniProtKB-EC"/>
</dbReference>
<dbReference type="InterPro" id="IPR001661">
    <property type="entry name" value="Glyco_hydro_37"/>
</dbReference>
<sequence length="624" mass="71422">MKSFILTASILSVLGAALTDDHQKLPPPCGNDIYCYGPLLHTVQMAELFADSKTFVDMKMKQNRATTMALFEEMMTRTSNNPTQDEVGRFVSESFDPAGSEFEPWDPADWKQSPHFLETIGDQALKSWGSSLNDLWKFLGRKMKDDVRVNSDLYSIIYVPNPMIVPGGRFREFYYWDSYWIVRGLILSEMHDTVKGMLENFLSIVDVYGFIPNGGRLYYLMRSQPPLLTAMMDSYIQATNDLNFLDKNIAILEKEFAFWMTNHTVRVEKDDKVYTLARYNDQSSGPRPESYREDIHSADIFHTEEEKDAFYSELKTAAESGWDFSSRWFVKDGTNQGNLTNMKVKSIIPVDLNAIIYWNADLLSKFFERLGRPGKALKYRTIADQWREAVDKVLWHEEVGAWLDYDMINNVKRDYFYPTNVAPLWTGCYDQERKDYYLPHVLNYLRRSQVMVNQGGLPTTTSHSGEQWDYPNAWPPLQHMVIIGLDASGNVDAKDLAFEMAERWVHSNYKAFNSTAAMFEKYDATVVGGHGGGGEYEVQFGFGWSNGVIMELLAKYGDRLSVSKIFKLDTFVSTPSSIQKASFFNIFLAQTAVAATCIGAAFFLKRYTPRSKYTRISSSPELKS</sequence>
<feature type="chain" id="PRO_5002052418" description="Trehalase" evidence="9">
    <location>
        <begin position="20"/>
        <end position="624"/>
    </location>
</feature>
<keyword evidence="8" id="KW-1133">Transmembrane helix</keyword>
<dbReference type="PROSITE" id="PS00928">
    <property type="entry name" value="TREHALASE_2"/>
    <property type="match status" value="1"/>
</dbReference>
<comment type="similarity">
    <text evidence="2 7">Belongs to the glycosyl hydrolase 37 family.</text>
</comment>
<dbReference type="EC" id="3.2.1.28" evidence="3 7"/>
<keyword evidence="6 7" id="KW-0326">Glycosidase</keyword>
<organism evidence="10">
    <name type="scientific">Lygus hesperus</name>
    <name type="common">Western plant bug</name>
    <dbReference type="NCBI Taxonomy" id="30085"/>
    <lineage>
        <taxon>Eukaryota</taxon>
        <taxon>Metazoa</taxon>
        <taxon>Ecdysozoa</taxon>
        <taxon>Arthropoda</taxon>
        <taxon>Hexapoda</taxon>
        <taxon>Insecta</taxon>
        <taxon>Pterygota</taxon>
        <taxon>Neoptera</taxon>
        <taxon>Paraneoptera</taxon>
        <taxon>Hemiptera</taxon>
        <taxon>Heteroptera</taxon>
        <taxon>Panheteroptera</taxon>
        <taxon>Cimicomorpha</taxon>
        <taxon>Miridae</taxon>
        <taxon>Mirini</taxon>
        <taxon>Lygus</taxon>
    </lineage>
</organism>
<accession>A0A0A9WUU0</accession>
<dbReference type="PANTHER" id="PTHR23403">
    <property type="entry name" value="TREHALASE"/>
    <property type="match status" value="1"/>
</dbReference>
<dbReference type="AlphaFoldDB" id="A0A0A9WUU0"/>
<dbReference type="EMBL" id="GBHO01031362">
    <property type="protein sequence ID" value="JAG12242.1"/>
    <property type="molecule type" value="Transcribed_RNA"/>
</dbReference>
<keyword evidence="8" id="KW-0812">Transmembrane</keyword>
<name>A0A0A9WUU0_LYGHE</name>
<dbReference type="Pfam" id="PF01204">
    <property type="entry name" value="Trehalase"/>
    <property type="match status" value="1"/>
</dbReference>
<evidence type="ECO:0000256" key="7">
    <source>
        <dbReference type="RuleBase" id="RU361180"/>
    </source>
</evidence>
<proteinExistence type="inferred from homology"/>
<keyword evidence="9" id="KW-0732">Signal</keyword>
<feature type="signal peptide" evidence="9">
    <location>
        <begin position="1"/>
        <end position="19"/>
    </location>
</feature>
<dbReference type="SUPFAM" id="SSF48208">
    <property type="entry name" value="Six-hairpin glycosidases"/>
    <property type="match status" value="1"/>
</dbReference>
<evidence type="ECO:0000256" key="9">
    <source>
        <dbReference type="SAM" id="SignalP"/>
    </source>
</evidence>
<dbReference type="InterPro" id="IPR012341">
    <property type="entry name" value="6hp_glycosidase-like_sf"/>
</dbReference>